<keyword evidence="1" id="KW-0812">Transmembrane</keyword>
<organism evidence="2 3">
    <name type="scientific">Psophocarpus tetragonolobus</name>
    <name type="common">Winged bean</name>
    <name type="synonym">Dolichos tetragonolobus</name>
    <dbReference type="NCBI Taxonomy" id="3891"/>
    <lineage>
        <taxon>Eukaryota</taxon>
        <taxon>Viridiplantae</taxon>
        <taxon>Streptophyta</taxon>
        <taxon>Embryophyta</taxon>
        <taxon>Tracheophyta</taxon>
        <taxon>Spermatophyta</taxon>
        <taxon>Magnoliopsida</taxon>
        <taxon>eudicotyledons</taxon>
        <taxon>Gunneridae</taxon>
        <taxon>Pentapetalae</taxon>
        <taxon>rosids</taxon>
        <taxon>fabids</taxon>
        <taxon>Fabales</taxon>
        <taxon>Fabaceae</taxon>
        <taxon>Papilionoideae</taxon>
        <taxon>50 kb inversion clade</taxon>
        <taxon>NPAAA clade</taxon>
        <taxon>indigoferoid/millettioid clade</taxon>
        <taxon>Phaseoleae</taxon>
        <taxon>Psophocarpus</taxon>
    </lineage>
</organism>
<name>A0AAN9RYP9_PSOTE</name>
<gene>
    <name evidence="2" type="ORF">VNO78_31626</name>
</gene>
<accession>A0AAN9RYP9</accession>
<keyword evidence="3" id="KW-1185">Reference proteome</keyword>
<evidence type="ECO:0000313" key="3">
    <source>
        <dbReference type="Proteomes" id="UP001386955"/>
    </source>
</evidence>
<reference evidence="2 3" key="1">
    <citation type="submission" date="2024-01" db="EMBL/GenBank/DDBJ databases">
        <title>The genomes of 5 underutilized Papilionoideae crops provide insights into root nodulation and disease resistanc.</title>
        <authorList>
            <person name="Jiang F."/>
        </authorList>
    </citation>
    <scope>NUCLEOTIDE SEQUENCE [LARGE SCALE GENOMIC DNA]</scope>
    <source>
        <strain evidence="2">DUOXIRENSHENG_FW03</strain>
        <tissue evidence="2">Leaves</tissue>
    </source>
</reference>
<keyword evidence="1" id="KW-0472">Membrane</keyword>
<proteinExistence type="predicted"/>
<sequence length="66" mass="7779">MKLRIRTFELNFMQHYERQLTRSMHRLVIVETSSIPLPLPFFSLILFVSEVQYTVSFLSLSISSSL</sequence>
<keyword evidence="1" id="KW-1133">Transmembrane helix</keyword>
<protein>
    <submittedName>
        <fullName evidence="2">Uncharacterized protein</fullName>
    </submittedName>
</protein>
<dbReference type="EMBL" id="JAYMYS010000008">
    <property type="protein sequence ID" value="KAK7385772.1"/>
    <property type="molecule type" value="Genomic_DNA"/>
</dbReference>
<dbReference type="Proteomes" id="UP001386955">
    <property type="component" value="Unassembled WGS sequence"/>
</dbReference>
<comment type="caution">
    <text evidence="2">The sequence shown here is derived from an EMBL/GenBank/DDBJ whole genome shotgun (WGS) entry which is preliminary data.</text>
</comment>
<evidence type="ECO:0000256" key="1">
    <source>
        <dbReference type="SAM" id="Phobius"/>
    </source>
</evidence>
<feature type="transmembrane region" description="Helical" evidence="1">
    <location>
        <begin position="27"/>
        <end position="48"/>
    </location>
</feature>
<evidence type="ECO:0000313" key="2">
    <source>
        <dbReference type="EMBL" id="KAK7385772.1"/>
    </source>
</evidence>
<dbReference type="AlphaFoldDB" id="A0AAN9RYP9"/>